<evidence type="ECO:0000256" key="2">
    <source>
        <dbReference type="SAM" id="Phobius"/>
    </source>
</evidence>
<keyword evidence="5" id="KW-0378">Hydrolase</keyword>
<dbReference type="Gene3D" id="3.30.1120.10">
    <property type="match status" value="1"/>
</dbReference>
<keyword evidence="2" id="KW-1133">Transmembrane helix</keyword>
<dbReference type="InterPro" id="IPR017850">
    <property type="entry name" value="Alkaline_phosphatase_core_sf"/>
</dbReference>
<keyword evidence="2" id="KW-0472">Membrane</keyword>
<dbReference type="Proteomes" id="UP001285263">
    <property type="component" value="Unassembled WGS sequence"/>
</dbReference>
<feature type="transmembrane region" description="Helical" evidence="2">
    <location>
        <begin position="569"/>
        <end position="592"/>
    </location>
</feature>
<feature type="domain" description="Sulfatase N-terminal" evidence="4">
    <location>
        <begin position="31"/>
        <end position="441"/>
    </location>
</feature>
<evidence type="ECO:0000256" key="3">
    <source>
        <dbReference type="SAM" id="SignalP"/>
    </source>
</evidence>
<evidence type="ECO:0000313" key="5">
    <source>
        <dbReference type="EMBL" id="MDY0744927.1"/>
    </source>
</evidence>
<name>A0ABU5DIK1_9BURK</name>
<dbReference type="GO" id="GO:0016787">
    <property type="term" value="F:hydrolase activity"/>
    <property type="evidence" value="ECO:0007669"/>
    <property type="project" value="UniProtKB-KW"/>
</dbReference>
<dbReference type="Gene3D" id="3.40.720.10">
    <property type="entry name" value="Alkaline Phosphatase, subunit A"/>
    <property type="match status" value="1"/>
</dbReference>
<dbReference type="EMBL" id="JAXCLA010000003">
    <property type="protein sequence ID" value="MDY0744927.1"/>
    <property type="molecule type" value="Genomic_DNA"/>
</dbReference>
<feature type="signal peptide" evidence="3">
    <location>
        <begin position="1"/>
        <end position="21"/>
    </location>
</feature>
<evidence type="ECO:0000313" key="6">
    <source>
        <dbReference type="Proteomes" id="UP001285263"/>
    </source>
</evidence>
<comment type="similarity">
    <text evidence="1">Belongs to the sulfatase family.</text>
</comment>
<sequence length="596" mass="65456">MKLAPALLALPALLLALGAGAADEAAAPRRPNIVFVLLDDAGFSDFGAYGSEIATPNIDAIAQQGVRFTNFHTASTCESSRTMLQSGVDHHRGGAGTLQVVIADNQRGQPGYEGYLSDRVHSLGQLLHDAGYATYYSGKWNLGQGAERAPGARGWERYFALENTGADNYEARVYAPFNREAVWWEDGKKAALPPDFYSSHDYVSKLVQYVDEGRKKADKRPFMAMLAFQAVHSPLQVPARYTDKYLKRYDEGWAAVREERYQRQVKMGLVPAGLTMPANDGARDWNKLSPDERRTQAKKMAVFAGMLEAADEELGRLRQHLKDIGELDNTVFIVMSDNGADAYDLSQLNLPFRIWYRANNALGYEQMGLKGSYVHYGQDWAEVSNTPLRLFKGTSAEGGMRVPFIVQMPANSPGSAQPGRITDQFAYATDFLPTVLDIAGVPRPPASDKLFPLTGKSLLPLIEGAASAPVHDATEAIGFEGTGGQALFQGGYKLMRNGTVDGNRWQLYDTAKDWTETNDLAAQQPERVQKMLAEVLRYNKTNGVILPGPGYNPLVQLLKNNAGVLVSQLGGIVAALLLIVLGVPALLLTWWLRRRR</sequence>
<organism evidence="5 6">
    <name type="scientific">Roseateles agri</name>
    <dbReference type="NCBI Taxonomy" id="3098619"/>
    <lineage>
        <taxon>Bacteria</taxon>
        <taxon>Pseudomonadati</taxon>
        <taxon>Pseudomonadota</taxon>
        <taxon>Betaproteobacteria</taxon>
        <taxon>Burkholderiales</taxon>
        <taxon>Sphaerotilaceae</taxon>
        <taxon>Roseateles</taxon>
    </lineage>
</organism>
<keyword evidence="3" id="KW-0732">Signal</keyword>
<dbReference type="Pfam" id="PF00884">
    <property type="entry name" value="Sulfatase"/>
    <property type="match status" value="1"/>
</dbReference>
<dbReference type="PANTHER" id="PTHR42693:SF33">
    <property type="entry name" value="ARYLSULFATASE"/>
    <property type="match status" value="1"/>
</dbReference>
<reference evidence="5 6" key="1">
    <citation type="submission" date="2023-11" db="EMBL/GenBank/DDBJ databases">
        <title>Paucibacter sp. nov., isolated from fresh soil in Korea.</title>
        <authorList>
            <person name="Le N.T.T."/>
        </authorList>
    </citation>
    <scope>NUCLEOTIDE SEQUENCE [LARGE SCALE GENOMIC DNA]</scope>
    <source>
        <strain evidence="5 6">R3-3</strain>
    </source>
</reference>
<evidence type="ECO:0000259" key="4">
    <source>
        <dbReference type="Pfam" id="PF00884"/>
    </source>
</evidence>
<comment type="caution">
    <text evidence="5">The sequence shown here is derived from an EMBL/GenBank/DDBJ whole genome shotgun (WGS) entry which is preliminary data.</text>
</comment>
<dbReference type="EC" id="3.1.6.-" evidence="5"/>
<dbReference type="CDD" id="cd16025">
    <property type="entry name" value="PAS_like"/>
    <property type="match status" value="1"/>
</dbReference>
<dbReference type="InterPro" id="IPR050738">
    <property type="entry name" value="Sulfatase"/>
</dbReference>
<protein>
    <submittedName>
        <fullName evidence="5">Arylsulfatase</fullName>
        <ecNumber evidence="5">3.1.6.-</ecNumber>
    </submittedName>
</protein>
<proteinExistence type="inferred from homology"/>
<accession>A0ABU5DIK1</accession>
<feature type="chain" id="PRO_5045175657" evidence="3">
    <location>
        <begin position="22"/>
        <end position="596"/>
    </location>
</feature>
<gene>
    <name evidence="5" type="ORF">SNE35_10435</name>
</gene>
<keyword evidence="6" id="KW-1185">Reference proteome</keyword>
<dbReference type="SUPFAM" id="SSF53649">
    <property type="entry name" value="Alkaline phosphatase-like"/>
    <property type="match status" value="1"/>
</dbReference>
<evidence type="ECO:0000256" key="1">
    <source>
        <dbReference type="ARBA" id="ARBA00008779"/>
    </source>
</evidence>
<dbReference type="PANTHER" id="PTHR42693">
    <property type="entry name" value="ARYLSULFATASE FAMILY MEMBER"/>
    <property type="match status" value="1"/>
</dbReference>
<dbReference type="InterPro" id="IPR000917">
    <property type="entry name" value="Sulfatase_N"/>
</dbReference>
<dbReference type="RefSeq" id="WP_320422836.1">
    <property type="nucleotide sequence ID" value="NZ_JAXCLA010000003.1"/>
</dbReference>
<keyword evidence="2" id="KW-0812">Transmembrane</keyword>